<dbReference type="SUPFAM" id="SSF53850">
    <property type="entry name" value="Periplasmic binding protein-like II"/>
    <property type="match status" value="1"/>
</dbReference>
<evidence type="ECO:0000256" key="3">
    <source>
        <dbReference type="ARBA" id="ARBA00023125"/>
    </source>
</evidence>
<evidence type="ECO:0000313" key="7">
    <source>
        <dbReference type="Proteomes" id="UP000220246"/>
    </source>
</evidence>
<dbReference type="SUPFAM" id="SSF46785">
    <property type="entry name" value="Winged helix' DNA-binding domain"/>
    <property type="match status" value="1"/>
</dbReference>
<dbReference type="GeneID" id="80802156"/>
<name>A0A2A7UXA2_COMTR</name>
<protein>
    <submittedName>
        <fullName evidence="6">LysR family transcriptional regulator</fullName>
    </submittedName>
</protein>
<dbReference type="FunFam" id="1.10.10.10:FF:000001">
    <property type="entry name" value="LysR family transcriptional regulator"/>
    <property type="match status" value="1"/>
</dbReference>
<dbReference type="PANTHER" id="PTHR30537:SF1">
    <property type="entry name" value="HTH-TYPE TRANSCRIPTIONAL REGULATOR PGRR"/>
    <property type="match status" value="1"/>
</dbReference>
<keyword evidence="4" id="KW-0804">Transcription</keyword>
<reference evidence="7" key="1">
    <citation type="submission" date="2017-09" db="EMBL/GenBank/DDBJ databases">
        <title>FDA dAtabase for Regulatory Grade micrObial Sequences (FDA-ARGOS): Supporting development and validation of Infectious Disease Dx tests.</title>
        <authorList>
            <person name="Minogue T."/>
            <person name="Wolcott M."/>
            <person name="Wasieloski L."/>
            <person name="Aguilar W."/>
            <person name="Moore D."/>
            <person name="Tallon L."/>
            <person name="Sadzewicz L."/>
            <person name="Ott S."/>
            <person name="Zhao X."/>
            <person name="Nagaraj S."/>
            <person name="Vavikolanu K."/>
            <person name="Aluvathingal J."/>
            <person name="Nadendla S."/>
            <person name="Sichtig H."/>
        </authorList>
    </citation>
    <scope>NUCLEOTIDE SEQUENCE [LARGE SCALE GENOMIC DNA]</scope>
    <source>
        <strain evidence="7">FDAARGOS_394</strain>
    </source>
</reference>
<evidence type="ECO:0000259" key="5">
    <source>
        <dbReference type="PROSITE" id="PS50931"/>
    </source>
</evidence>
<gene>
    <name evidence="6" type="ORF">CRM82_16140</name>
</gene>
<keyword evidence="2" id="KW-0805">Transcription regulation</keyword>
<dbReference type="Gene3D" id="3.40.190.290">
    <property type="match status" value="1"/>
</dbReference>
<proteinExistence type="inferred from homology"/>
<dbReference type="GO" id="GO:0006351">
    <property type="term" value="P:DNA-templated transcription"/>
    <property type="evidence" value="ECO:0007669"/>
    <property type="project" value="TreeGrafter"/>
</dbReference>
<evidence type="ECO:0000256" key="1">
    <source>
        <dbReference type="ARBA" id="ARBA00009437"/>
    </source>
</evidence>
<accession>A0A2A7UXA2</accession>
<dbReference type="RefSeq" id="WP_066533276.1">
    <property type="nucleotide sequence ID" value="NZ_PDEA01000001.1"/>
</dbReference>
<comment type="caution">
    <text evidence="6">The sequence shown here is derived from an EMBL/GenBank/DDBJ whole genome shotgun (WGS) entry which is preliminary data.</text>
</comment>
<keyword evidence="7" id="KW-1185">Reference proteome</keyword>
<dbReference type="Gene3D" id="1.10.10.10">
    <property type="entry name" value="Winged helix-like DNA-binding domain superfamily/Winged helix DNA-binding domain"/>
    <property type="match status" value="1"/>
</dbReference>
<dbReference type="GO" id="GO:0003700">
    <property type="term" value="F:DNA-binding transcription factor activity"/>
    <property type="evidence" value="ECO:0007669"/>
    <property type="project" value="InterPro"/>
</dbReference>
<dbReference type="STRING" id="1219032.GCA_001515545_00594"/>
<feature type="domain" description="HTH lysR-type" evidence="5">
    <location>
        <begin position="1"/>
        <end position="61"/>
    </location>
</feature>
<dbReference type="InterPro" id="IPR005119">
    <property type="entry name" value="LysR_subst-bd"/>
</dbReference>
<keyword evidence="3" id="KW-0238">DNA-binding</keyword>
<dbReference type="Pfam" id="PF00126">
    <property type="entry name" value="HTH_1"/>
    <property type="match status" value="1"/>
</dbReference>
<dbReference type="AlphaFoldDB" id="A0A2A7UXA2"/>
<dbReference type="PANTHER" id="PTHR30537">
    <property type="entry name" value="HTH-TYPE TRANSCRIPTIONAL REGULATOR"/>
    <property type="match status" value="1"/>
</dbReference>
<dbReference type="OrthoDB" id="9813056at2"/>
<dbReference type="PRINTS" id="PR00039">
    <property type="entry name" value="HTHLYSR"/>
</dbReference>
<dbReference type="EMBL" id="PDEA01000001">
    <property type="protein sequence ID" value="PEH89930.1"/>
    <property type="molecule type" value="Genomic_DNA"/>
</dbReference>
<sequence>MRGSDFAELKAFVAVVERASFARAAEFLGLSPSALSQTIRQLEARLGVRLLNRTTRSVAPTAAGTQLHERMAPLIRDMDEAVAQACAAASQTGGTLRINTLGMAVRQIIAPRLARFHRAHPDVVLDIVVDDALSDIVAGRFDAGIRVGGRLEKDMIAVRLTPDVKMIAVASPEYLAHKGTPRAPDDLHNHSCINWRLRADGSPYRWEFEKKGKRLEVSVAGVLTTNQADLGAEAALQGLGILYAFDHDRIDDAIAQGRLVQVLADWSISRPGLFLYYPNRRHPRPALGAFIDCLLDRDMPAS</sequence>
<dbReference type="Pfam" id="PF03466">
    <property type="entry name" value="LysR_substrate"/>
    <property type="match status" value="1"/>
</dbReference>
<dbReference type="CDD" id="cd08474">
    <property type="entry name" value="PBP2_CrgA_like_5"/>
    <property type="match status" value="1"/>
</dbReference>
<comment type="similarity">
    <text evidence="1">Belongs to the LysR transcriptional regulatory family.</text>
</comment>
<dbReference type="InterPro" id="IPR036390">
    <property type="entry name" value="WH_DNA-bd_sf"/>
</dbReference>
<evidence type="ECO:0000256" key="2">
    <source>
        <dbReference type="ARBA" id="ARBA00023015"/>
    </source>
</evidence>
<organism evidence="6 7">
    <name type="scientific">Comamonas terrigena</name>
    <dbReference type="NCBI Taxonomy" id="32013"/>
    <lineage>
        <taxon>Bacteria</taxon>
        <taxon>Pseudomonadati</taxon>
        <taxon>Pseudomonadota</taxon>
        <taxon>Betaproteobacteria</taxon>
        <taxon>Burkholderiales</taxon>
        <taxon>Comamonadaceae</taxon>
        <taxon>Comamonas</taxon>
    </lineage>
</organism>
<dbReference type="InterPro" id="IPR000847">
    <property type="entry name" value="LysR_HTH_N"/>
</dbReference>
<dbReference type="InterPro" id="IPR036388">
    <property type="entry name" value="WH-like_DNA-bd_sf"/>
</dbReference>
<evidence type="ECO:0000256" key="4">
    <source>
        <dbReference type="ARBA" id="ARBA00023163"/>
    </source>
</evidence>
<evidence type="ECO:0000313" key="6">
    <source>
        <dbReference type="EMBL" id="PEH89930.1"/>
    </source>
</evidence>
<dbReference type="PROSITE" id="PS50931">
    <property type="entry name" value="HTH_LYSR"/>
    <property type="match status" value="1"/>
</dbReference>
<dbReference type="GO" id="GO:0043565">
    <property type="term" value="F:sequence-specific DNA binding"/>
    <property type="evidence" value="ECO:0007669"/>
    <property type="project" value="TreeGrafter"/>
</dbReference>
<dbReference type="InterPro" id="IPR058163">
    <property type="entry name" value="LysR-type_TF_proteobact-type"/>
</dbReference>
<dbReference type="Proteomes" id="UP000220246">
    <property type="component" value="Unassembled WGS sequence"/>
</dbReference>